<reference evidence="1" key="2">
    <citation type="journal article" date="2023" name="IMA Fungus">
        <title>Comparative genomic study of the Penicillium genus elucidates a diverse pangenome and 15 lateral gene transfer events.</title>
        <authorList>
            <person name="Petersen C."/>
            <person name="Sorensen T."/>
            <person name="Nielsen M.R."/>
            <person name="Sondergaard T.E."/>
            <person name="Sorensen J.L."/>
            <person name="Fitzpatrick D.A."/>
            <person name="Frisvad J.C."/>
            <person name="Nielsen K.L."/>
        </authorList>
    </citation>
    <scope>NUCLEOTIDE SEQUENCE</scope>
    <source>
        <strain evidence="1">IBT 30761</strain>
    </source>
</reference>
<sequence length="77" mass="8860">MALFPLPEFSAEQVRAYVAQLLVDQHDADAEFAQRAADLWKMGRGVDFRYSTWLALDREFRAVFGDDLGSFIYRAVQ</sequence>
<evidence type="ECO:0000313" key="1">
    <source>
        <dbReference type="EMBL" id="KAJ5090143.1"/>
    </source>
</evidence>
<dbReference type="AlphaFoldDB" id="A0A9W9EY46"/>
<organism evidence="1 2">
    <name type="scientific">Penicillium argentinense</name>
    <dbReference type="NCBI Taxonomy" id="1131581"/>
    <lineage>
        <taxon>Eukaryota</taxon>
        <taxon>Fungi</taxon>
        <taxon>Dikarya</taxon>
        <taxon>Ascomycota</taxon>
        <taxon>Pezizomycotina</taxon>
        <taxon>Eurotiomycetes</taxon>
        <taxon>Eurotiomycetidae</taxon>
        <taxon>Eurotiales</taxon>
        <taxon>Aspergillaceae</taxon>
        <taxon>Penicillium</taxon>
    </lineage>
</organism>
<accession>A0A9W9EY46</accession>
<dbReference type="EMBL" id="JAPQKI010000009">
    <property type="protein sequence ID" value="KAJ5090143.1"/>
    <property type="molecule type" value="Genomic_DNA"/>
</dbReference>
<name>A0A9W9EY46_9EURO</name>
<protein>
    <submittedName>
        <fullName evidence="1">Uncharacterized protein</fullName>
    </submittedName>
</protein>
<dbReference type="RefSeq" id="XP_056472125.1">
    <property type="nucleotide sequence ID" value="XM_056621319.1"/>
</dbReference>
<dbReference type="Proteomes" id="UP001149074">
    <property type="component" value="Unassembled WGS sequence"/>
</dbReference>
<gene>
    <name evidence="1" type="ORF">N7532_008827</name>
</gene>
<proteinExistence type="predicted"/>
<dbReference type="OrthoDB" id="4771706at2759"/>
<dbReference type="GeneID" id="81360298"/>
<reference evidence="1" key="1">
    <citation type="submission" date="2022-11" db="EMBL/GenBank/DDBJ databases">
        <authorList>
            <person name="Petersen C."/>
        </authorList>
    </citation>
    <scope>NUCLEOTIDE SEQUENCE</scope>
    <source>
        <strain evidence="1">IBT 30761</strain>
    </source>
</reference>
<comment type="caution">
    <text evidence="1">The sequence shown here is derived from an EMBL/GenBank/DDBJ whole genome shotgun (WGS) entry which is preliminary data.</text>
</comment>
<keyword evidence="2" id="KW-1185">Reference proteome</keyword>
<evidence type="ECO:0000313" key="2">
    <source>
        <dbReference type="Proteomes" id="UP001149074"/>
    </source>
</evidence>